<keyword evidence="3" id="KW-1185">Reference proteome</keyword>
<evidence type="ECO:0000256" key="1">
    <source>
        <dbReference type="SAM" id="MobiDB-lite"/>
    </source>
</evidence>
<evidence type="ECO:0000313" key="2">
    <source>
        <dbReference type="EMBL" id="PVU97374.1"/>
    </source>
</evidence>
<feature type="compositionally biased region" description="Basic and acidic residues" evidence="1">
    <location>
        <begin position="945"/>
        <end position="1000"/>
    </location>
</feature>
<reference evidence="2 3" key="1">
    <citation type="journal article" date="2018" name="MBio">
        <title>Comparative Genomics Reveals the Core Gene Toolbox for the Fungus-Insect Symbiosis.</title>
        <authorList>
            <person name="Wang Y."/>
            <person name="Stata M."/>
            <person name="Wang W."/>
            <person name="Stajich J.E."/>
            <person name="White M.M."/>
            <person name="Moncalvo J.M."/>
        </authorList>
    </citation>
    <scope>NUCLEOTIDE SEQUENCE [LARGE SCALE GENOMIC DNA]</scope>
    <source>
        <strain evidence="2 3">SWE-8-4</strain>
    </source>
</reference>
<dbReference type="EMBL" id="MBFR01000013">
    <property type="protein sequence ID" value="PVU97374.1"/>
    <property type="molecule type" value="Genomic_DNA"/>
</dbReference>
<dbReference type="Proteomes" id="UP000245383">
    <property type="component" value="Unassembled WGS sequence"/>
</dbReference>
<accession>A0A2T9YYL7</accession>
<feature type="region of interest" description="Disordered" evidence="1">
    <location>
        <begin position="819"/>
        <end position="1000"/>
    </location>
</feature>
<protein>
    <submittedName>
        <fullName evidence="2">Uncharacterized protein</fullName>
    </submittedName>
</protein>
<comment type="caution">
    <text evidence="2">The sequence shown here is derived from an EMBL/GenBank/DDBJ whole genome shotgun (WGS) entry which is preliminary data.</text>
</comment>
<proteinExistence type="predicted"/>
<evidence type="ECO:0000313" key="3">
    <source>
        <dbReference type="Proteomes" id="UP000245383"/>
    </source>
</evidence>
<name>A0A2T9YYL7_9FUNG</name>
<feature type="compositionally biased region" description="Basic and acidic residues" evidence="1">
    <location>
        <begin position="829"/>
        <end position="936"/>
    </location>
</feature>
<organism evidence="2 3">
    <name type="scientific">Smittium simulii</name>
    <dbReference type="NCBI Taxonomy" id="133385"/>
    <lineage>
        <taxon>Eukaryota</taxon>
        <taxon>Fungi</taxon>
        <taxon>Fungi incertae sedis</taxon>
        <taxon>Zoopagomycota</taxon>
        <taxon>Kickxellomycotina</taxon>
        <taxon>Harpellomycetes</taxon>
        <taxon>Harpellales</taxon>
        <taxon>Legeriomycetaceae</taxon>
        <taxon>Smittium</taxon>
    </lineage>
</organism>
<sequence>MINLNNSDKADIFRKKKVYSFGSNNIAKSVENNLVADKKDSTLVSKAIFKFKKVVLKKDNDGCNDKFEITIKNNNHKLHSKLHDESFLKEKATIELIRTPYKLLNKLNPDNDNDSDNGADINRTTQINRIPISKLQNFHNVTSTKKQKTLELPKNYKTLSRKKGYDEFNKVSGLIVKKNSKKSTNINSNPGIKKNVNDNNIKFTSKTELKPNLDYNMDSNISYKFNVSIIDINKNTDISKPLDLVSVRPFDNMDIFIDSILNDKTPQDLNLKTHTINLGLNNNKNKNIPDTAYNRNLGKSDKSCPRSLNKNTKLQMNSKTAANNTLESKFAKPKNKSQKKTVSAKVPPLAQNIATKPTHSAFANINSLKKKNLNLLKSAHVDQSQYDHKNKFKRALKNKNNYSTLNFSDRAKSIHVDTLNENMLEFFPYSKQNKSIYGFNDFSSMHNNDSYKDGFFEKTESLCTSPESNKSSIQPLISSIQSNDVAFNETGTSGDNDSFFDKELSFENSLKINSEINLEPYLYVHPKSNSSYCELLNLEPNKSDCLEGSNTNSCISDKLGIILRTQNNSNNKSYYSSISDYEYNGYDFEHYSNRTKNKNALEISSEYFTNSDLVVSSASQICKSIGSDTRNKSKNIAPDLSFFREMHIPNCSNSESSVFKSCLEYNNNIEEIILESKLKINTFELNKLDSSVLLDNDYIKADSKSDIHSGLDLFQENNFGVDVSSDILLESKSNFSKSSNMQITPDLDSSWYKDSKSQKSQSKLMFDSKCSFSNSSILIYTDAHSDSIDSASSLIITEKSDKQNEILQSGKEISWKKKAQNIEDTDEISQNKKDTNKTFKNNEIKSNKDTNKMSKNNEIKSNKDTNKMSKNNEIKSNKDTNKMSKNNEIKSNKDTNKMSKNNEIKSNKDTNKMSKNNEIKSNKDTNKMSKNNEIKCNETIVSTAEFEKKGSKSPKSDRNTECTSKHTETLNSPKIEENKSNGVEDRVDNNPTSERRYLNTSKTFKEKTFLNSRRPKSCFISINNSIDNNQIPTPIKMNYENTKNAENSEIIKSNKKKIVGGAFKYNNTNIVSDEEFEDNINLSTIQKMISNKAEPKSLSYNLQDLQNIQHNGIDRNFKVYSRSSVYPMSDQKCSIDSYGYTGQDISIRNEYNKNETSAMRPIFSDRSSKSDFLKKNDLRGTTSRLDKIDFLEKARSSQGTPISRSKSVIFQNDFYKQFPSSVFNNSTFNPIYSRPGPYYISSENKSTRFKTPSITYNTIPNPSQVMYNGSSLASDICYFNSPTINDVRQYPKNYKNPALAKKSQLLKDFEMRSFAKSNFGLNNSNSYNYEPAANKISRLVDLIPVGKKKLPSYANMYNTNMCSSQNSRHSRFSEHVTIPDSLINPLDTSFDYKSNINRCKSVAYAADFLRSQPPHFMPGSPVLRQQKSFYN</sequence>
<gene>
    <name evidence="2" type="ORF">BB561_000586</name>
</gene>